<dbReference type="CDD" id="cd00077">
    <property type="entry name" value="HDc"/>
    <property type="match status" value="1"/>
</dbReference>
<dbReference type="SMART" id="SM00471">
    <property type="entry name" value="HDc"/>
    <property type="match status" value="1"/>
</dbReference>
<evidence type="ECO:0000256" key="5">
    <source>
        <dbReference type="ARBA" id="ARBA00023004"/>
    </source>
</evidence>
<evidence type="ECO:0000313" key="9">
    <source>
        <dbReference type="Proteomes" id="UP000488506"/>
    </source>
</evidence>
<evidence type="ECO:0000256" key="6">
    <source>
        <dbReference type="ARBA" id="ARBA00049417"/>
    </source>
</evidence>
<dbReference type="NCBIfam" id="TIGR00277">
    <property type="entry name" value="HDIG"/>
    <property type="match status" value="1"/>
</dbReference>
<comment type="catalytic activity">
    <reaction evidence="6">
        <text>P(1),P(4)-bis(5'-adenosyl) tetraphosphate + H2O = 2 ADP + 2 H(+)</text>
        <dbReference type="Rhea" id="RHEA:24252"/>
        <dbReference type="ChEBI" id="CHEBI:15377"/>
        <dbReference type="ChEBI" id="CHEBI:15378"/>
        <dbReference type="ChEBI" id="CHEBI:58141"/>
        <dbReference type="ChEBI" id="CHEBI:456216"/>
        <dbReference type="EC" id="3.6.1.41"/>
    </reaction>
</comment>
<keyword evidence="3" id="KW-0547">Nucleotide-binding</keyword>
<keyword evidence="4 8" id="KW-0378">Hydrolase</keyword>
<gene>
    <name evidence="8" type="ORF">FD145_381</name>
</gene>
<sequence>MLNGELEKLLPKERFKHSLRVAHEAVKLARYYGAPEEKAKIAAIFHDCSRYMDRGQMLEAAKFYKLKISELEKKEPKLLHAKLSREIAKRKFKINDRQVLSAIEKHTTGSEKMTLLEKIIYLADHIEINRRFNGVKKVRMLAYKDLNAAIAASAGSMIVELVKKDLPIFLETVKTRNAHL</sequence>
<dbReference type="GO" id="GO:0008803">
    <property type="term" value="F:bis(5'-nucleosyl)-tetraphosphatase (symmetrical) activity"/>
    <property type="evidence" value="ECO:0007669"/>
    <property type="project" value="UniProtKB-EC"/>
</dbReference>
<dbReference type="GO" id="GO:0000166">
    <property type="term" value="F:nucleotide binding"/>
    <property type="evidence" value="ECO:0007669"/>
    <property type="project" value="UniProtKB-KW"/>
</dbReference>
<dbReference type="Gene3D" id="1.10.3210.10">
    <property type="entry name" value="Hypothetical protein af1432"/>
    <property type="match status" value="1"/>
</dbReference>
<dbReference type="AlphaFoldDB" id="A0A833NSF6"/>
<dbReference type="InterPro" id="IPR006675">
    <property type="entry name" value="HDIG_dom"/>
</dbReference>
<accession>A0A833NSF6</accession>
<dbReference type="InterPro" id="IPR006674">
    <property type="entry name" value="HD_domain"/>
</dbReference>
<dbReference type="GO" id="GO:0046872">
    <property type="term" value="F:metal ion binding"/>
    <property type="evidence" value="ECO:0007669"/>
    <property type="project" value="UniProtKB-KW"/>
</dbReference>
<evidence type="ECO:0000259" key="7">
    <source>
        <dbReference type="PROSITE" id="PS51831"/>
    </source>
</evidence>
<dbReference type="PANTHER" id="PTHR35795:SF1">
    <property type="entry name" value="BIS(5'-NUCLEOSYL)-TETRAPHOSPHATASE, SYMMETRICAL"/>
    <property type="match status" value="1"/>
</dbReference>
<dbReference type="SUPFAM" id="SSF109604">
    <property type="entry name" value="HD-domain/PDEase-like"/>
    <property type="match status" value="1"/>
</dbReference>
<dbReference type="NCBIfam" id="TIGR00488">
    <property type="entry name" value="bis(5'-nucleosyl)-tetraphosphatase (symmetrical) YqeK"/>
    <property type="match status" value="1"/>
</dbReference>
<protein>
    <recommendedName>
        <fullName evidence="1">bis(5'-nucleosyl)-tetraphosphatase (symmetrical)</fullName>
        <ecNumber evidence="1">3.6.1.41</ecNumber>
    </recommendedName>
</protein>
<dbReference type="EC" id="3.6.1.41" evidence="1"/>
<name>A0A833NSF6_UNCSA</name>
<keyword evidence="2" id="KW-0479">Metal-binding</keyword>
<evidence type="ECO:0000256" key="4">
    <source>
        <dbReference type="ARBA" id="ARBA00022801"/>
    </source>
</evidence>
<dbReference type="PROSITE" id="PS51831">
    <property type="entry name" value="HD"/>
    <property type="match status" value="1"/>
</dbReference>
<dbReference type="InterPro" id="IPR003607">
    <property type="entry name" value="HD/PDEase_dom"/>
</dbReference>
<comment type="caution">
    <text evidence="8">The sequence shown here is derived from an EMBL/GenBank/DDBJ whole genome shotgun (WGS) entry which is preliminary data.</text>
</comment>
<dbReference type="Pfam" id="PF01966">
    <property type="entry name" value="HD"/>
    <property type="match status" value="1"/>
</dbReference>
<evidence type="ECO:0000256" key="2">
    <source>
        <dbReference type="ARBA" id="ARBA00022723"/>
    </source>
</evidence>
<dbReference type="InterPro" id="IPR005249">
    <property type="entry name" value="YqeK"/>
</dbReference>
<dbReference type="InterPro" id="IPR051094">
    <property type="entry name" value="Diverse_Catalytic_Enzymes"/>
</dbReference>
<proteinExistence type="predicted"/>
<dbReference type="PANTHER" id="PTHR35795">
    <property type="entry name" value="SLR1885 PROTEIN"/>
    <property type="match status" value="1"/>
</dbReference>
<evidence type="ECO:0000256" key="1">
    <source>
        <dbReference type="ARBA" id="ARBA00012506"/>
    </source>
</evidence>
<dbReference type="Proteomes" id="UP000488506">
    <property type="component" value="Unassembled WGS sequence"/>
</dbReference>
<organism evidence="8 9">
    <name type="scientific">Candidatus Saganbacteria bacterium</name>
    <dbReference type="NCBI Taxonomy" id="2575572"/>
    <lineage>
        <taxon>Bacteria</taxon>
        <taxon>Bacillati</taxon>
        <taxon>Saganbacteria</taxon>
    </lineage>
</organism>
<evidence type="ECO:0000256" key="3">
    <source>
        <dbReference type="ARBA" id="ARBA00022741"/>
    </source>
</evidence>
<keyword evidence="5" id="KW-0408">Iron</keyword>
<feature type="domain" description="HD" evidence="7">
    <location>
        <begin position="14"/>
        <end position="129"/>
    </location>
</feature>
<reference evidence="8 9" key="1">
    <citation type="submission" date="2019-12" db="EMBL/GenBank/DDBJ databases">
        <authorList>
            <person name="Wolfe R."/>
            <person name="Danczak R."/>
            <person name="Wilkins M."/>
        </authorList>
    </citation>
    <scope>NUCLEOTIDE SEQUENCE [LARGE SCALE GENOMIC DNA]</scope>
    <source>
        <strain evidence="8">X2_MaxBin.013</strain>
    </source>
</reference>
<dbReference type="EMBL" id="WPAF01000004">
    <property type="protein sequence ID" value="KAF0134813.1"/>
    <property type="molecule type" value="Genomic_DNA"/>
</dbReference>
<evidence type="ECO:0000313" key="8">
    <source>
        <dbReference type="EMBL" id="KAF0134813.1"/>
    </source>
</evidence>